<sequence>MKLIIDTDTQQLIQEIDGKQICLDLYSKQSFELISQQWVKVGWNQKYPYTFSWMGRPIIQLPEDMIRIQEAIYRVQPDVIIETGVAHGGSLIYYASLCKAIDKGRVIGIDIEIRPHNRKAIEAHELFPYITLVEGNSIEPELVHQVKSTVKPGETVMVILDSCHTKAHVLAELEAYADLVTPGSYLVATDGIMKEVSDVPRGQAEWHCDNPTAAAAEFVQQHPEFILKQPEWPFNESELTENVTHWPEAWLQRKESI</sequence>
<gene>
    <name evidence="3" type="ORF">Oscil6304_0534</name>
</gene>
<dbReference type="Pfam" id="PF04989">
    <property type="entry name" value="RMNT_CmcI"/>
    <property type="match status" value="1"/>
</dbReference>
<dbReference type="GO" id="GO:0005886">
    <property type="term" value="C:plasma membrane"/>
    <property type="evidence" value="ECO:0007669"/>
    <property type="project" value="TreeGrafter"/>
</dbReference>
<dbReference type="PANTHER" id="PTHR40048:SF1">
    <property type="entry name" value="RHAMNOSYL O-METHYLTRANSFERASE"/>
    <property type="match status" value="1"/>
</dbReference>
<dbReference type="GO" id="GO:0032259">
    <property type="term" value="P:methylation"/>
    <property type="evidence" value="ECO:0007669"/>
    <property type="project" value="UniProtKB-KW"/>
</dbReference>
<keyword evidence="4" id="KW-1185">Reference proteome</keyword>
<organism evidence="3 4">
    <name type="scientific">Oscillatoria acuminata PCC 6304</name>
    <dbReference type="NCBI Taxonomy" id="56110"/>
    <lineage>
        <taxon>Bacteria</taxon>
        <taxon>Bacillati</taxon>
        <taxon>Cyanobacteriota</taxon>
        <taxon>Cyanophyceae</taxon>
        <taxon>Oscillatoriophycideae</taxon>
        <taxon>Oscillatoriales</taxon>
        <taxon>Oscillatoriaceae</taxon>
        <taxon>Oscillatoria</taxon>
    </lineage>
</organism>
<proteinExistence type="predicted"/>
<protein>
    <submittedName>
        <fullName evidence="3">Cephalosporin hydroxylase</fullName>
    </submittedName>
</protein>
<evidence type="ECO:0000313" key="3">
    <source>
        <dbReference type="EMBL" id="AFY80280.1"/>
    </source>
</evidence>
<dbReference type="InParanoid" id="K9TCP0"/>
<dbReference type="EMBL" id="CP003607">
    <property type="protein sequence ID" value="AFY80280.1"/>
    <property type="molecule type" value="Genomic_DNA"/>
</dbReference>
<dbReference type="CDD" id="cd02440">
    <property type="entry name" value="AdoMet_MTases"/>
    <property type="match status" value="1"/>
</dbReference>
<dbReference type="GO" id="GO:0071770">
    <property type="term" value="P:DIM/DIP cell wall layer assembly"/>
    <property type="evidence" value="ECO:0007669"/>
    <property type="project" value="TreeGrafter"/>
</dbReference>
<dbReference type="PATRIC" id="fig|56110.3.peg.640"/>
<dbReference type="Proteomes" id="UP000010367">
    <property type="component" value="Chromosome"/>
</dbReference>
<keyword evidence="2" id="KW-0808">Transferase</keyword>
<evidence type="ECO:0000256" key="1">
    <source>
        <dbReference type="ARBA" id="ARBA00022603"/>
    </source>
</evidence>
<dbReference type="OrthoDB" id="189417at2"/>
<evidence type="ECO:0000313" key="4">
    <source>
        <dbReference type="Proteomes" id="UP000010367"/>
    </source>
</evidence>
<dbReference type="InterPro" id="IPR007072">
    <property type="entry name" value="RNMT_CmcI"/>
</dbReference>
<accession>K9TCP0</accession>
<dbReference type="GO" id="GO:0008168">
    <property type="term" value="F:methyltransferase activity"/>
    <property type="evidence" value="ECO:0007669"/>
    <property type="project" value="UniProtKB-KW"/>
</dbReference>
<dbReference type="KEGG" id="oac:Oscil6304_0534"/>
<dbReference type="AlphaFoldDB" id="K9TCP0"/>
<name>K9TCP0_9CYAN</name>
<keyword evidence="1" id="KW-0489">Methyltransferase</keyword>
<evidence type="ECO:0000256" key="2">
    <source>
        <dbReference type="ARBA" id="ARBA00022679"/>
    </source>
</evidence>
<dbReference type="InterPro" id="IPR029063">
    <property type="entry name" value="SAM-dependent_MTases_sf"/>
</dbReference>
<dbReference type="eggNOG" id="COG3510">
    <property type="taxonomic scope" value="Bacteria"/>
</dbReference>
<dbReference type="STRING" id="56110.Oscil6304_0534"/>
<reference evidence="3 4" key="1">
    <citation type="submission" date="2012-06" db="EMBL/GenBank/DDBJ databases">
        <title>Finished chromosome of genome of Oscillatoria acuminata PCC 6304.</title>
        <authorList>
            <consortium name="US DOE Joint Genome Institute"/>
            <person name="Gugger M."/>
            <person name="Coursin T."/>
            <person name="Rippka R."/>
            <person name="Tandeau De Marsac N."/>
            <person name="Huntemann M."/>
            <person name="Wei C.-L."/>
            <person name="Han J."/>
            <person name="Detter J.C."/>
            <person name="Han C."/>
            <person name="Tapia R."/>
            <person name="Davenport K."/>
            <person name="Daligault H."/>
            <person name="Erkkila T."/>
            <person name="Gu W."/>
            <person name="Munk A.C.C."/>
            <person name="Teshima H."/>
            <person name="Xu Y."/>
            <person name="Chain P."/>
            <person name="Chen A."/>
            <person name="Krypides N."/>
            <person name="Mavromatis K."/>
            <person name="Markowitz V."/>
            <person name="Szeto E."/>
            <person name="Ivanova N."/>
            <person name="Mikhailova N."/>
            <person name="Ovchinnikova G."/>
            <person name="Pagani I."/>
            <person name="Pati A."/>
            <person name="Goodwin L."/>
            <person name="Peters L."/>
            <person name="Pitluck S."/>
            <person name="Woyke T."/>
            <person name="Kerfeld C."/>
        </authorList>
    </citation>
    <scope>NUCLEOTIDE SEQUENCE [LARGE SCALE GENOMIC DNA]</scope>
    <source>
        <strain evidence="3 4">PCC 6304</strain>
    </source>
</reference>
<dbReference type="HOGENOM" id="CLU_063868_1_0_3"/>
<dbReference type="RefSeq" id="WP_015146930.1">
    <property type="nucleotide sequence ID" value="NC_019693.1"/>
</dbReference>
<dbReference type="Gene3D" id="3.40.50.150">
    <property type="entry name" value="Vaccinia Virus protein VP39"/>
    <property type="match status" value="1"/>
</dbReference>
<dbReference type="GO" id="GO:0008610">
    <property type="term" value="P:lipid biosynthetic process"/>
    <property type="evidence" value="ECO:0007669"/>
    <property type="project" value="InterPro"/>
</dbReference>
<dbReference type="SUPFAM" id="SSF53335">
    <property type="entry name" value="S-adenosyl-L-methionine-dependent methyltransferases"/>
    <property type="match status" value="1"/>
</dbReference>
<dbReference type="PANTHER" id="PTHR40048">
    <property type="entry name" value="RHAMNOSYL O-METHYLTRANSFERASE"/>
    <property type="match status" value="1"/>
</dbReference>